<dbReference type="GO" id="GO:0006412">
    <property type="term" value="P:translation"/>
    <property type="evidence" value="ECO:0007669"/>
    <property type="project" value="UniProtKB-UniRule"/>
</dbReference>
<dbReference type="EMBL" id="CP003332">
    <property type="protein sequence ID" value="AFJ62758.1"/>
    <property type="molecule type" value="Genomic_DNA"/>
</dbReference>
<dbReference type="GO" id="GO:0003735">
    <property type="term" value="F:structural constituent of ribosome"/>
    <property type="evidence" value="ECO:0007669"/>
    <property type="project" value="InterPro"/>
</dbReference>
<dbReference type="PATRIC" id="fig|1126211.3.peg.2710"/>
<evidence type="ECO:0000313" key="10">
    <source>
        <dbReference type="Proteomes" id="UP000002878"/>
    </source>
</evidence>
<dbReference type="InterPro" id="IPR036510">
    <property type="entry name" value="Ribosomal_bS20_sf"/>
</dbReference>
<evidence type="ECO:0000256" key="8">
    <source>
        <dbReference type="HAMAP-Rule" id="MF_00500"/>
    </source>
</evidence>
<comment type="function">
    <text evidence="1 8">Binds directly to 16S ribosomal RNA.</text>
</comment>
<dbReference type="PANTHER" id="PTHR33398:SF1">
    <property type="entry name" value="SMALL RIBOSOMAL SUBUNIT PROTEIN BS20C"/>
    <property type="match status" value="1"/>
</dbReference>
<comment type="similarity">
    <text evidence="2 8">Belongs to the bacterial ribosomal protein bS20 family.</text>
</comment>
<evidence type="ECO:0000256" key="3">
    <source>
        <dbReference type="ARBA" id="ARBA00022730"/>
    </source>
</evidence>
<gene>
    <name evidence="8 9" type="primary">rpsT</name>
    <name evidence="9" type="ORF">MUS_2850</name>
</gene>
<reference evidence="9 10" key="1">
    <citation type="journal article" date="2012" name="J. Biotechnol.">
        <title>Genome sequence of the plant growth promoting strain Bacillus amyloliquefaciens subsp. plantarum B9601-Y2 and expression of mersacidin and other secondary metabolites.</title>
        <authorList>
            <person name="He P."/>
            <person name="Hao K."/>
            <person name="Blom J."/>
            <person name="Ruckert C."/>
            <person name="Vater J."/>
            <person name="Mao Z."/>
            <person name="Wu Y."/>
            <person name="Hou M."/>
            <person name="He P."/>
            <person name="He Y."/>
            <person name="Borriss R."/>
        </authorList>
    </citation>
    <scope>NUCLEOTIDE SEQUENCE [LARGE SCALE GENOMIC DNA]</scope>
    <source>
        <strain evidence="9">Y2</strain>
    </source>
</reference>
<dbReference type="Pfam" id="PF01649">
    <property type="entry name" value="Ribosomal_S20p"/>
    <property type="match status" value="1"/>
</dbReference>
<dbReference type="HAMAP" id="MF_00500">
    <property type="entry name" value="Ribosomal_bS20"/>
    <property type="match status" value="1"/>
</dbReference>
<evidence type="ECO:0000256" key="1">
    <source>
        <dbReference type="ARBA" id="ARBA00003134"/>
    </source>
</evidence>
<dbReference type="NCBIfam" id="TIGR00029">
    <property type="entry name" value="S20"/>
    <property type="match status" value="1"/>
</dbReference>
<dbReference type="SUPFAM" id="SSF46992">
    <property type="entry name" value="Ribosomal protein S20"/>
    <property type="match status" value="1"/>
</dbReference>
<evidence type="ECO:0000256" key="5">
    <source>
        <dbReference type="ARBA" id="ARBA00022980"/>
    </source>
</evidence>
<evidence type="ECO:0000256" key="2">
    <source>
        <dbReference type="ARBA" id="ARBA00007634"/>
    </source>
</evidence>
<name>I2C7Y4_BACAY</name>
<evidence type="ECO:0000256" key="7">
    <source>
        <dbReference type="ARBA" id="ARBA00035136"/>
    </source>
</evidence>
<keyword evidence="3 8" id="KW-0699">rRNA-binding</keyword>
<dbReference type="GO" id="GO:0015935">
    <property type="term" value="C:small ribosomal subunit"/>
    <property type="evidence" value="ECO:0007669"/>
    <property type="project" value="TreeGrafter"/>
</dbReference>
<dbReference type="AlphaFoldDB" id="I2C7Y4"/>
<evidence type="ECO:0000313" key="9">
    <source>
        <dbReference type="EMBL" id="AFJ62758.1"/>
    </source>
</evidence>
<dbReference type="GO" id="GO:0005829">
    <property type="term" value="C:cytosol"/>
    <property type="evidence" value="ECO:0007669"/>
    <property type="project" value="TreeGrafter"/>
</dbReference>
<dbReference type="HOGENOM" id="CLU_160655_1_0_9"/>
<proteinExistence type="inferred from homology"/>
<protein>
    <recommendedName>
        <fullName evidence="7 8">Small ribosomal subunit protein bS20</fullName>
    </recommendedName>
</protein>
<keyword evidence="5 8" id="KW-0689">Ribosomal protein</keyword>
<keyword evidence="4 8" id="KW-0694">RNA-binding</keyword>
<dbReference type="FunFam" id="1.20.58.110:FF:000001">
    <property type="entry name" value="30S ribosomal protein S20"/>
    <property type="match status" value="1"/>
</dbReference>
<evidence type="ECO:0000256" key="6">
    <source>
        <dbReference type="ARBA" id="ARBA00023274"/>
    </source>
</evidence>
<dbReference type="GO" id="GO:0070181">
    <property type="term" value="F:small ribosomal subunit rRNA binding"/>
    <property type="evidence" value="ECO:0007669"/>
    <property type="project" value="TreeGrafter"/>
</dbReference>
<organism evidence="9 10">
    <name type="scientific">Bacillus amyloliquefaciens (strain Y2)</name>
    <name type="common">Bacillus amyloliquefaciens subsp. plantarum (strain B9601-Y2)</name>
    <dbReference type="NCBI Taxonomy" id="1155777"/>
    <lineage>
        <taxon>Bacteria</taxon>
        <taxon>Bacillati</taxon>
        <taxon>Bacillota</taxon>
        <taxon>Bacilli</taxon>
        <taxon>Bacillales</taxon>
        <taxon>Bacillaceae</taxon>
        <taxon>Bacillus</taxon>
        <taxon>Bacillus amyloliquefaciens group</taxon>
    </lineage>
</organism>
<dbReference type="Gene3D" id="1.20.58.110">
    <property type="entry name" value="Ribosomal protein S20"/>
    <property type="match status" value="1"/>
</dbReference>
<dbReference type="InterPro" id="IPR002583">
    <property type="entry name" value="Ribosomal_bS20"/>
</dbReference>
<keyword evidence="6 8" id="KW-0687">Ribonucleoprotein</keyword>
<evidence type="ECO:0000256" key="4">
    <source>
        <dbReference type="ARBA" id="ARBA00022884"/>
    </source>
</evidence>
<sequence length="91" mass="9924">MKHMPNIKSAIKRTKTNNERRAHNATIKSAMRTAIKQVEASVANNEADKAKTALSEAAKRIDKAVKTGLVHKNAAARYKSRLAKQVNGLSA</sequence>
<accession>I2C7Y4</accession>
<dbReference type="PANTHER" id="PTHR33398">
    <property type="entry name" value="30S RIBOSOMAL PROTEIN S20"/>
    <property type="match status" value="1"/>
</dbReference>
<dbReference type="KEGG" id="bqy:MUS_2850"/>
<dbReference type="Proteomes" id="UP000002878">
    <property type="component" value="Chromosome"/>
</dbReference>